<evidence type="ECO:0000313" key="1">
    <source>
        <dbReference type="EMBL" id="DAE10126.1"/>
    </source>
</evidence>
<organism evidence="1">
    <name type="scientific">Siphoviridae sp. ctGuJ10</name>
    <dbReference type="NCBI Taxonomy" id="2825418"/>
    <lineage>
        <taxon>Viruses</taxon>
        <taxon>Duplodnaviria</taxon>
        <taxon>Heunggongvirae</taxon>
        <taxon>Uroviricota</taxon>
        <taxon>Caudoviricetes</taxon>
    </lineage>
</organism>
<sequence>MIYTEIEKVLCEIVFAKEQEQRELTQAEQEIYAHYLEIRKIVEE</sequence>
<protein>
    <submittedName>
        <fullName evidence="1">Uncharacterized protein</fullName>
    </submittedName>
</protein>
<accession>A0A8S5PSU9</accession>
<name>A0A8S5PSU9_9CAUD</name>
<dbReference type="EMBL" id="BK015503">
    <property type="protein sequence ID" value="DAE10126.1"/>
    <property type="molecule type" value="Genomic_DNA"/>
</dbReference>
<proteinExistence type="predicted"/>
<reference evidence="1" key="1">
    <citation type="journal article" date="2021" name="Proc. Natl. Acad. Sci. U.S.A.">
        <title>A Catalog of Tens of Thousands of Viruses from Human Metagenomes Reveals Hidden Associations with Chronic Diseases.</title>
        <authorList>
            <person name="Tisza M.J."/>
            <person name="Buck C.B."/>
        </authorList>
    </citation>
    <scope>NUCLEOTIDE SEQUENCE</scope>
    <source>
        <strain evidence="1">CtGuJ10</strain>
    </source>
</reference>